<feature type="signal peptide" evidence="1">
    <location>
        <begin position="1"/>
        <end position="22"/>
    </location>
</feature>
<keyword evidence="2" id="KW-0378">Hydrolase</keyword>
<accession>A0A848H0P6</accession>
<gene>
    <name evidence="2" type="ORF">HHL11_02835</name>
</gene>
<dbReference type="InterPro" id="IPR008969">
    <property type="entry name" value="CarboxyPept-like_regulatory"/>
</dbReference>
<protein>
    <submittedName>
        <fullName evidence="2">Carboxypeptidase regulatory-like domain-containing protein</fullName>
    </submittedName>
</protein>
<dbReference type="Proteomes" id="UP000541185">
    <property type="component" value="Unassembled WGS sequence"/>
</dbReference>
<keyword evidence="2" id="KW-0645">Protease</keyword>
<organism evidence="2 3">
    <name type="scientific">Ramlibacter agri</name>
    <dbReference type="NCBI Taxonomy" id="2728837"/>
    <lineage>
        <taxon>Bacteria</taxon>
        <taxon>Pseudomonadati</taxon>
        <taxon>Pseudomonadota</taxon>
        <taxon>Betaproteobacteria</taxon>
        <taxon>Burkholderiales</taxon>
        <taxon>Comamonadaceae</taxon>
        <taxon>Ramlibacter</taxon>
    </lineage>
</organism>
<keyword evidence="2" id="KW-0121">Carboxypeptidase</keyword>
<name>A0A848H0P6_9BURK</name>
<comment type="caution">
    <text evidence="2">The sequence shown here is derived from an EMBL/GenBank/DDBJ whole genome shotgun (WGS) entry which is preliminary data.</text>
</comment>
<evidence type="ECO:0000256" key="1">
    <source>
        <dbReference type="SAM" id="SignalP"/>
    </source>
</evidence>
<dbReference type="AlphaFoldDB" id="A0A848H0P6"/>
<keyword evidence="1" id="KW-0732">Signal</keyword>
<dbReference type="EMBL" id="JABBFX010000001">
    <property type="protein sequence ID" value="NML42670.1"/>
    <property type="molecule type" value="Genomic_DNA"/>
</dbReference>
<evidence type="ECO:0000313" key="2">
    <source>
        <dbReference type="EMBL" id="NML42670.1"/>
    </source>
</evidence>
<dbReference type="SUPFAM" id="SSF49464">
    <property type="entry name" value="Carboxypeptidase regulatory domain-like"/>
    <property type="match status" value="1"/>
</dbReference>
<feature type="chain" id="PRO_5032972537" evidence="1">
    <location>
        <begin position="23"/>
        <end position="109"/>
    </location>
</feature>
<reference evidence="2 3" key="1">
    <citation type="submission" date="2020-04" db="EMBL/GenBank/DDBJ databases">
        <title>Ramlibacter sp. G-1-2-2 isolated from soil.</title>
        <authorList>
            <person name="Dahal R.H."/>
        </authorList>
    </citation>
    <scope>NUCLEOTIDE SEQUENCE [LARGE SCALE GENOMIC DNA]</scope>
    <source>
        <strain evidence="2 3">G-1-2-2</strain>
    </source>
</reference>
<keyword evidence="3" id="KW-1185">Reference proteome</keyword>
<dbReference type="RefSeq" id="WP_169416919.1">
    <property type="nucleotide sequence ID" value="NZ_JABBFX010000001.1"/>
</dbReference>
<dbReference type="GO" id="GO:0004180">
    <property type="term" value="F:carboxypeptidase activity"/>
    <property type="evidence" value="ECO:0007669"/>
    <property type="project" value="UniProtKB-KW"/>
</dbReference>
<sequence>MNRRLGLAAALLALLAPWPAAAQGRGMVPVQGQLLSRNRGPVPGVTVVLVHSVLGRSTAATTDAYGRFGWNAIPVRPEPYFLEMYWGQKLIFRDQVLVREPVVLQPIVL</sequence>
<proteinExistence type="predicted"/>
<evidence type="ECO:0000313" key="3">
    <source>
        <dbReference type="Proteomes" id="UP000541185"/>
    </source>
</evidence>